<dbReference type="AlphaFoldDB" id="A0A934T364"/>
<reference evidence="2" key="1">
    <citation type="submission" date="2021-01" db="EMBL/GenBank/DDBJ databases">
        <title>Genome sequence of strain Noviherbaspirillum sp. DKR-6.</title>
        <authorList>
            <person name="Chaudhary D.K."/>
        </authorList>
    </citation>
    <scope>NUCLEOTIDE SEQUENCE</scope>
    <source>
        <strain evidence="2">DKR-6</strain>
    </source>
</reference>
<evidence type="ECO:0000256" key="1">
    <source>
        <dbReference type="SAM" id="SignalP"/>
    </source>
</evidence>
<accession>A0A934T364</accession>
<dbReference type="SUPFAM" id="SSF48695">
    <property type="entry name" value="Multiheme cytochromes"/>
    <property type="match status" value="1"/>
</dbReference>
<keyword evidence="1" id="KW-0732">Signal</keyword>
<keyword evidence="3" id="KW-1185">Reference proteome</keyword>
<dbReference type="InterPro" id="IPR036280">
    <property type="entry name" value="Multihaem_cyt_sf"/>
</dbReference>
<protein>
    <submittedName>
        <fullName evidence="2">Diheme cytochrome c</fullName>
    </submittedName>
</protein>
<dbReference type="InterPro" id="IPR018588">
    <property type="entry name" value="Dihaem_cytochrome-c"/>
</dbReference>
<dbReference type="Proteomes" id="UP000622890">
    <property type="component" value="Unassembled WGS sequence"/>
</dbReference>
<dbReference type="RefSeq" id="WP_200597967.1">
    <property type="nucleotide sequence ID" value="NZ_JAEPBG010000023.1"/>
</dbReference>
<organism evidence="2 3">
    <name type="scientific">Noviherbaspirillum pedocola</name>
    <dbReference type="NCBI Taxonomy" id="2801341"/>
    <lineage>
        <taxon>Bacteria</taxon>
        <taxon>Pseudomonadati</taxon>
        <taxon>Pseudomonadota</taxon>
        <taxon>Betaproteobacteria</taxon>
        <taxon>Burkholderiales</taxon>
        <taxon>Oxalobacteraceae</taxon>
        <taxon>Noviherbaspirillum</taxon>
    </lineage>
</organism>
<dbReference type="EMBL" id="JAEPBG010000023">
    <property type="protein sequence ID" value="MBK4738599.1"/>
    <property type="molecule type" value="Genomic_DNA"/>
</dbReference>
<feature type="signal peptide" evidence="1">
    <location>
        <begin position="1"/>
        <end position="29"/>
    </location>
</feature>
<feature type="chain" id="PRO_5037228455" evidence="1">
    <location>
        <begin position="30"/>
        <end position="161"/>
    </location>
</feature>
<gene>
    <name evidence="2" type="ORF">JJB74_28620</name>
</gene>
<proteinExistence type="predicted"/>
<sequence>MTIPSPLCLRLIGCGLFSVFGMASIAAHADGREKSVALLPKYQQECSSCHVAYPPDMLPAASWQRLMNGLPQHFGADASLDPETVKQVLTWLTQHAGTGRDIGKRPPEDRITRSSWFVKEHHEVSAATWKLPAVKSASNCAACHTRAEQGDFSERFVRIPR</sequence>
<comment type="caution">
    <text evidence="2">The sequence shown here is derived from an EMBL/GenBank/DDBJ whole genome shotgun (WGS) entry which is preliminary data.</text>
</comment>
<name>A0A934T364_9BURK</name>
<evidence type="ECO:0000313" key="2">
    <source>
        <dbReference type="EMBL" id="MBK4738599.1"/>
    </source>
</evidence>
<evidence type="ECO:0000313" key="3">
    <source>
        <dbReference type="Proteomes" id="UP000622890"/>
    </source>
</evidence>
<dbReference type="Pfam" id="PF09626">
    <property type="entry name" value="DHC"/>
    <property type="match status" value="1"/>
</dbReference>